<evidence type="ECO:0000313" key="1">
    <source>
        <dbReference type="EMBL" id="ONK56958.1"/>
    </source>
</evidence>
<accession>A0A5P1E355</accession>
<proteinExistence type="predicted"/>
<reference evidence="2" key="1">
    <citation type="journal article" date="2017" name="Nat. Commun.">
        <title>The asparagus genome sheds light on the origin and evolution of a young Y chromosome.</title>
        <authorList>
            <person name="Harkess A."/>
            <person name="Zhou J."/>
            <person name="Xu C."/>
            <person name="Bowers J.E."/>
            <person name="Van der Hulst R."/>
            <person name="Ayyampalayam S."/>
            <person name="Mercati F."/>
            <person name="Riccardi P."/>
            <person name="McKain M.R."/>
            <person name="Kakrana A."/>
            <person name="Tang H."/>
            <person name="Ray J."/>
            <person name="Groenendijk J."/>
            <person name="Arikit S."/>
            <person name="Mathioni S.M."/>
            <person name="Nakano M."/>
            <person name="Shan H."/>
            <person name="Telgmann-Rauber A."/>
            <person name="Kanno A."/>
            <person name="Yue Z."/>
            <person name="Chen H."/>
            <person name="Li W."/>
            <person name="Chen Y."/>
            <person name="Xu X."/>
            <person name="Zhang Y."/>
            <person name="Luo S."/>
            <person name="Chen H."/>
            <person name="Gao J."/>
            <person name="Mao Z."/>
            <person name="Pires J.C."/>
            <person name="Luo M."/>
            <person name="Kudrna D."/>
            <person name="Wing R.A."/>
            <person name="Meyers B.C."/>
            <person name="Yi K."/>
            <person name="Kong H."/>
            <person name="Lavrijsen P."/>
            <person name="Sunseri F."/>
            <person name="Falavigna A."/>
            <person name="Ye Y."/>
            <person name="Leebens-Mack J.H."/>
            <person name="Chen G."/>
        </authorList>
    </citation>
    <scope>NUCLEOTIDE SEQUENCE [LARGE SCALE GENOMIC DNA]</scope>
    <source>
        <strain evidence="2">cv. DH0086</strain>
    </source>
</reference>
<dbReference type="EMBL" id="CM007390">
    <property type="protein sequence ID" value="ONK56958.1"/>
    <property type="molecule type" value="Genomic_DNA"/>
</dbReference>
<sequence>MAYDQVAEIATRLVGPMPLAVQVKKKKRLRKVGSRGLKKTVETIEIDVVCVDDGSPERVKGVSIQRAKAEAGIFGGAKIPAKIEAQGSCRMGSIWSNGVSLSLLSQTSKESEFPKANLEKALLLLPTKEDELGEWGREMEVR</sequence>
<dbReference type="Proteomes" id="UP000243459">
    <property type="component" value="Chromosome 10"/>
</dbReference>
<evidence type="ECO:0000313" key="2">
    <source>
        <dbReference type="Proteomes" id="UP000243459"/>
    </source>
</evidence>
<dbReference type="Gramene" id="ONK56958">
    <property type="protein sequence ID" value="ONK56958"/>
    <property type="gene ID" value="A4U43_C10F15090"/>
</dbReference>
<gene>
    <name evidence="1" type="ORF">A4U43_C10F15090</name>
</gene>
<name>A0A5P1E355_ASPOF</name>
<keyword evidence="2" id="KW-1185">Reference proteome</keyword>
<dbReference type="AlphaFoldDB" id="A0A5P1E355"/>
<organism evidence="1 2">
    <name type="scientific">Asparagus officinalis</name>
    <name type="common">Garden asparagus</name>
    <dbReference type="NCBI Taxonomy" id="4686"/>
    <lineage>
        <taxon>Eukaryota</taxon>
        <taxon>Viridiplantae</taxon>
        <taxon>Streptophyta</taxon>
        <taxon>Embryophyta</taxon>
        <taxon>Tracheophyta</taxon>
        <taxon>Spermatophyta</taxon>
        <taxon>Magnoliopsida</taxon>
        <taxon>Liliopsida</taxon>
        <taxon>Asparagales</taxon>
        <taxon>Asparagaceae</taxon>
        <taxon>Asparagoideae</taxon>
        <taxon>Asparagus</taxon>
    </lineage>
</organism>
<protein>
    <submittedName>
        <fullName evidence="1">Uncharacterized protein</fullName>
    </submittedName>
</protein>